<dbReference type="InterPro" id="IPR036895">
    <property type="entry name" value="Uracil-DNA_glycosylase-like_sf"/>
</dbReference>
<dbReference type="EMBL" id="CP011388">
    <property type="protein sequence ID" value="ANE48758.1"/>
    <property type="molecule type" value="Genomic_DNA"/>
</dbReference>
<name>A0A172TNZ3_9BACL</name>
<dbReference type="InterPro" id="IPR005122">
    <property type="entry name" value="Uracil-DNA_glycosylase-like"/>
</dbReference>
<evidence type="ECO:0000313" key="3">
    <source>
        <dbReference type="Proteomes" id="UP000076927"/>
    </source>
</evidence>
<organism evidence="2 3">
    <name type="scientific">Paenibacillus swuensis</name>
    <dbReference type="NCBI Taxonomy" id="1178515"/>
    <lineage>
        <taxon>Bacteria</taxon>
        <taxon>Bacillati</taxon>
        <taxon>Bacillota</taxon>
        <taxon>Bacilli</taxon>
        <taxon>Bacillales</taxon>
        <taxon>Paenibacillaceae</taxon>
        <taxon>Paenibacillus</taxon>
    </lineage>
</organism>
<evidence type="ECO:0000259" key="1">
    <source>
        <dbReference type="SMART" id="SM00986"/>
    </source>
</evidence>
<reference evidence="2 3" key="1">
    <citation type="submission" date="2015-01" db="EMBL/GenBank/DDBJ databases">
        <title>Paenibacillus swuensis/DY6/whole genome sequencing.</title>
        <authorList>
            <person name="Kim M.K."/>
            <person name="Srinivasan S."/>
            <person name="Lee J.-J."/>
        </authorList>
    </citation>
    <scope>NUCLEOTIDE SEQUENCE [LARGE SCALE GENOMIC DNA]</scope>
    <source>
        <strain evidence="2 3">DY6</strain>
    </source>
</reference>
<dbReference type="Pfam" id="PF03167">
    <property type="entry name" value="UDG"/>
    <property type="match status" value="1"/>
</dbReference>
<keyword evidence="3" id="KW-1185">Reference proteome</keyword>
<sequence>MKAFPPVWSPSCRILILGSMPGRKSLEQQRYYGHPQNQFWRLIYGLFGEEPSPVYEERLAFATAHGIALWDVLASCEREGSLDTAIRHPVVNDFETFFARPGNSIRHLFFNGAKAEALFRRSVQFSSGETRAPGYVLHTLPSSSPAHTVPYAVKLERWQGIRDILQAEL</sequence>
<dbReference type="InterPro" id="IPR026353">
    <property type="entry name" value="Hypoxan-DNA_Glyclase"/>
</dbReference>
<accession>A0A172TNZ3</accession>
<dbReference type="PATRIC" id="fig|1178515.4.peg.1241"/>
<dbReference type="SMART" id="SM00986">
    <property type="entry name" value="UDG"/>
    <property type="match status" value="1"/>
</dbReference>
<feature type="domain" description="Uracil-DNA glycosylase-like" evidence="1">
    <location>
        <begin position="5"/>
        <end position="162"/>
    </location>
</feature>
<proteinExistence type="predicted"/>
<gene>
    <name evidence="2" type="ORF">SY83_06195</name>
</gene>
<dbReference type="KEGG" id="pswu:SY83_06195"/>
<dbReference type="Gene3D" id="3.40.470.10">
    <property type="entry name" value="Uracil-DNA glycosylase-like domain"/>
    <property type="match status" value="1"/>
</dbReference>
<dbReference type="STRING" id="1178515.SY83_06195"/>
<dbReference type="Proteomes" id="UP000076927">
    <property type="component" value="Chromosome"/>
</dbReference>
<dbReference type="NCBIfam" id="TIGR04274">
    <property type="entry name" value="hypoxanDNAglyco"/>
    <property type="match status" value="1"/>
</dbReference>
<protein>
    <recommendedName>
        <fullName evidence="1">Uracil-DNA glycosylase-like domain-containing protein</fullName>
    </recommendedName>
</protein>
<dbReference type="AlphaFoldDB" id="A0A172TNZ3"/>
<dbReference type="SMART" id="SM00987">
    <property type="entry name" value="UreE_C"/>
    <property type="match status" value="1"/>
</dbReference>
<evidence type="ECO:0000313" key="2">
    <source>
        <dbReference type="EMBL" id="ANE48758.1"/>
    </source>
</evidence>
<dbReference type="SUPFAM" id="SSF52141">
    <property type="entry name" value="Uracil-DNA glycosylase-like"/>
    <property type="match status" value="1"/>
</dbReference>
<dbReference type="CDD" id="cd10032">
    <property type="entry name" value="UDG-F6_HDG"/>
    <property type="match status" value="1"/>
</dbReference>